<sequence length="295" mass="31618">MSDESDLPPLNGLRAFAAAGRHLTFRAAAGDLGVTQGAVAQQVRGLEEHLGLRLFLREPRGLAFTEEGRAYHAAVSRAFSQLSEATAALRAAPSRVTISVTPTFASKWLIPRLAELTKAHPDIDLRITATERVSSFHADGIDLAVRQGRPPFGASLRADLLFPQEVIAVCSPNLLGHRNLPLNAVATTGLTLLHDTHDLWPAFIELAFGPDLDLPHGLRFNQTTLSLDAALAGQGIALASRFLVQRDLDAGRLVQPIDKTLAGGSDFYLLAPRQGASGASLNVRDWLLGMTSDTD</sequence>
<name>A0ABW7IB77_9RHOB</name>
<evidence type="ECO:0000259" key="5">
    <source>
        <dbReference type="PROSITE" id="PS50931"/>
    </source>
</evidence>
<keyword evidence="7" id="KW-1185">Reference proteome</keyword>
<comment type="caution">
    <text evidence="6">The sequence shown here is derived from an EMBL/GenBank/DDBJ whole genome shotgun (WGS) entry which is preliminary data.</text>
</comment>
<dbReference type="SUPFAM" id="SSF53850">
    <property type="entry name" value="Periplasmic binding protein-like II"/>
    <property type="match status" value="1"/>
</dbReference>
<comment type="similarity">
    <text evidence="1">Belongs to the LysR transcriptional regulatory family.</text>
</comment>
<gene>
    <name evidence="6" type="ORF">ACGRVM_14785</name>
</gene>
<accession>A0ABW7IB77</accession>
<dbReference type="EMBL" id="JBIHMM010000004">
    <property type="protein sequence ID" value="MFH0255169.1"/>
    <property type="molecule type" value="Genomic_DNA"/>
</dbReference>
<evidence type="ECO:0000313" key="7">
    <source>
        <dbReference type="Proteomes" id="UP001607157"/>
    </source>
</evidence>
<dbReference type="SUPFAM" id="SSF46785">
    <property type="entry name" value="Winged helix' DNA-binding domain"/>
    <property type="match status" value="1"/>
</dbReference>
<dbReference type="PANTHER" id="PTHR30537">
    <property type="entry name" value="HTH-TYPE TRANSCRIPTIONAL REGULATOR"/>
    <property type="match status" value="1"/>
</dbReference>
<organism evidence="6 7">
    <name type="scientific">Roseovarius aquimarinus</name>
    <dbReference type="NCBI Taxonomy" id="1229156"/>
    <lineage>
        <taxon>Bacteria</taxon>
        <taxon>Pseudomonadati</taxon>
        <taxon>Pseudomonadota</taxon>
        <taxon>Alphaproteobacteria</taxon>
        <taxon>Rhodobacterales</taxon>
        <taxon>Roseobacteraceae</taxon>
        <taxon>Roseovarius</taxon>
    </lineage>
</organism>
<dbReference type="InterPro" id="IPR036390">
    <property type="entry name" value="WH_DNA-bd_sf"/>
</dbReference>
<evidence type="ECO:0000256" key="1">
    <source>
        <dbReference type="ARBA" id="ARBA00009437"/>
    </source>
</evidence>
<proteinExistence type="inferred from homology"/>
<reference evidence="6 7" key="1">
    <citation type="submission" date="2024-10" db="EMBL/GenBank/DDBJ databases">
        <authorList>
            <person name="Yang X.-N."/>
        </authorList>
    </citation>
    <scope>NUCLEOTIDE SEQUENCE [LARGE SCALE GENOMIC DNA]</scope>
    <source>
        <strain evidence="6 7">CAU 1059</strain>
    </source>
</reference>
<dbReference type="Proteomes" id="UP001607157">
    <property type="component" value="Unassembled WGS sequence"/>
</dbReference>
<evidence type="ECO:0000256" key="3">
    <source>
        <dbReference type="ARBA" id="ARBA00023125"/>
    </source>
</evidence>
<dbReference type="Pfam" id="PF03466">
    <property type="entry name" value="LysR_substrate"/>
    <property type="match status" value="1"/>
</dbReference>
<dbReference type="Gene3D" id="3.40.190.10">
    <property type="entry name" value="Periplasmic binding protein-like II"/>
    <property type="match status" value="2"/>
</dbReference>
<evidence type="ECO:0000256" key="4">
    <source>
        <dbReference type="ARBA" id="ARBA00023163"/>
    </source>
</evidence>
<dbReference type="InterPro" id="IPR005119">
    <property type="entry name" value="LysR_subst-bd"/>
</dbReference>
<dbReference type="InterPro" id="IPR036388">
    <property type="entry name" value="WH-like_DNA-bd_sf"/>
</dbReference>
<dbReference type="RefSeq" id="WP_377173331.1">
    <property type="nucleotide sequence ID" value="NZ_JBHTJC010000009.1"/>
</dbReference>
<dbReference type="Gene3D" id="1.10.10.10">
    <property type="entry name" value="Winged helix-like DNA-binding domain superfamily/Winged helix DNA-binding domain"/>
    <property type="match status" value="1"/>
</dbReference>
<dbReference type="InterPro" id="IPR000847">
    <property type="entry name" value="LysR_HTH_N"/>
</dbReference>
<feature type="domain" description="HTH lysR-type" evidence="5">
    <location>
        <begin position="8"/>
        <end position="65"/>
    </location>
</feature>
<dbReference type="InterPro" id="IPR058163">
    <property type="entry name" value="LysR-type_TF_proteobact-type"/>
</dbReference>
<dbReference type="PRINTS" id="PR00039">
    <property type="entry name" value="HTHLYSR"/>
</dbReference>
<keyword evidence="3" id="KW-0238">DNA-binding</keyword>
<keyword evidence="2" id="KW-0805">Transcription regulation</keyword>
<evidence type="ECO:0000256" key="2">
    <source>
        <dbReference type="ARBA" id="ARBA00023015"/>
    </source>
</evidence>
<dbReference type="Pfam" id="PF00126">
    <property type="entry name" value="HTH_1"/>
    <property type="match status" value="1"/>
</dbReference>
<keyword evidence="4" id="KW-0804">Transcription</keyword>
<evidence type="ECO:0000313" key="6">
    <source>
        <dbReference type="EMBL" id="MFH0255169.1"/>
    </source>
</evidence>
<dbReference type="PROSITE" id="PS50931">
    <property type="entry name" value="HTH_LYSR"/>
    <property type="match status" value="1"/>
</dbReference>
<protein>
    <submittedName>
        <fullName evidence="6">LysR substrate-binding domain-containing protein</fullName>
    </submittedName>
</protein>
<dbReference type="CDD" id="cd08432">
    <property type="entry name" value="PBP2_GcdR_TrpI_HvrB_AmpR_like"/>
    <property type="match status" value="1"/>
</dbReference>
<dbReference type="PANTHER" id="PTHR30537:SF26">
    <property type="entry name" value="GLYCINE CLEAVAGE SYSTEM TRANSCRIPTIONAL ACTIVATOR"/>
    <property type="match status" value="1"/>
</dbReference>